<evidence type="ECO:0000256" key="1">
    <source>
        <dbReference type="ARBA" id="ARBA00023125"/>
    </source>
</evidence>
<dbReference type="PROSITE" id="PS50943">
    <property type="entry name" value="HTH_CROC1"/>
    <property type="match status" value="1"/>
</dbReference>
<dbReference type="CDD" id="cd00093">
    <property type="entry name" value="HTH_XRE"/>
    <property type="match status" value="1"/>
</dbReference>
<dbReference type="EMBL" id="KJ437638">
    <property type="protein sequence ID" value="AHY02140.1"/>
    <property type="molecule type" value="Genomic_DNA"/>
</dbReference>
<dbReference type="SMART" id="SM00530">
    <property type="entry name" value="HTH_XRE"/>
    <property type="match status" value="1"/>
</dbReference>
<feature type="domain" description="HTH cro/C1-type" evidence="2">
    <location>
        <begin position="10"/>
        <end position="64"/>
    </location>
</feature>
<evidence type="ECO:0000259" key="2">
    <source>
        <dbReference type="PROSITE" id="PS50943"/>
    </source>
</evidence>
<dbReference type="InterPro" id="IPR010982">
    <property type="entry name" value="Lambda_DNA-bd_dom_sf"/>
</dbReference>
<gene>
    <name evidence="3" type="primary">rstR</name>
</gene>
<reference evidence="3" key="1">
    <citation type="journal article" date="2014" name="Appl. Environ. Microbiol.">
        <title>Distribution of Virulence-Associated Genes and Genetic Relationships in Non-O1/O139 Vibrio cholerae Aquatic Isolates from China.</title>
        <authorList>
            <person name="Li F."/>
            <person name="Du P."/>
            <person name="Li B."/>
            <person name="Ke C."/>
            <person name="Chen A."/>
            <person name="Chen J."/>
            <person name="Zhou H."/>
            <person name="Li J."/>
            <person name="Morris J.G.Jr."/>
            <person name="Kan B."/>
            <person name="Wang D."/>
        </authorList>
    </citation>
    <scope>NUCLEOTIDE SEQUENCE</scope>
    <source>
        <strain evidence="3">ZJ217-2</strain>
    </source>
</reference>
<sequence>MGDKMINANLKRLREERGLTQSDVAAAAKATAKTVMNWESGKTEPKASELLALSKKLGVSINEILGEKETKRNEIIEKIRHAIDDLTPEELTSLMITIEGLYLRHQSNKARNELSIN</sequence>
<dbReference type="SUPFAM" id="SSF47413">
    <property type="entry name" value="lambda repressor-like DNA-binding domains"/>
    <property type="match status" value="1"/>
</dbReference>
<proteinExistence type="predicted"/>
<keyword evidence="1" id="KW-0238">DNA-binding</keyword>
<dbReference type="PANTHER" id="PTHR46558">
    <property type="entry name" value="TRACRIPTIONAL REGULATORY PROTEIN-RELATED-RELATED"/>
    <property type="match status" value="1"/>
</dbReference>
<dbReference type="Gene3D" id="1.10.260.40">
    <property type="entry name" value="lambda repressor-like DNA-binding domains"/>
    <property type="match status" value="1"/>
</dbReference>
<dbReference type="GO" id="GO:0003677">
    <property type="term" value="F:DNA binding"/>
    <property type="evidence" value="ECO:0007669"/>
    <property type="project" value="UniProtKB-KW"/>
</dbReference>
<dbReference type="Pfam" id="PF01381">
    <property type="entry name" value="HTH_3"/>
    <property type="match status" value="1"/>
</dbReference>
<dbReference type="AlphaFoldDB" id="A0A023UJ91"/>
<dbReference type="InterPro" id="IPR001387">
    <property type="entry name" value="Cro/C1-type_HTH"/>
</dbReference>
<organism evidence="3">
    <name type="scientific">Vibrio cholerae</name>
    <dbReference type="NCBI Taxonomy" id="666"/>
    <lineage>
        <taxon>Bacteria</taxon>
        <taxon>Pseudomonadati</taxon>
        <taxon>Pseudomonadota</taxon>
        <taxon>Gammaproteobacteria</taxon>
        <taxon>Vibrionales</taxon>
        <taxon>Vibrionaceae</taxon>
        <taxon>Vibrio</taxon>
    </lineage>
</organism>
<accession>A0A023UJ91</accession>
<protein>
    <submittedName>
        <fullName evidence="3">Repressor-like protein</fullName>
    </submittedName>
</protein>
<name>A0A023UJ91_VIBCL</name>
<dbReference type="PANTHER" id="PTHR46558:SF4">
    <property type="entry name" value="DNA-BIDING PHAGE PROTEIN"/>
    <property type="match status" value="1"/>
</dbReference>
<evidence type="ECO:0000313" key="3">
    <source>
        <dbReference type="EMBL" id="AHY02140.1"/>
    </source>
</evidence>